<evidence type="ECO:0000256" key="1">
    <source>
        <dbReference type="ARBA" id="ARBA00004123"/>
    </source>
</evidence>
<dbReference type="PANTHER" id="PTHR10644">
    <property type="entry name" value="DNA REPAIR/RNA PROCESSING CPSF FAMILY"/>
    <property type="match status" value="1"/>
</dbReference>
<dbReference type="FunFam" id="1.10.150.910:FF:000003">
    <property type="entry name" value="DNA damage-binding protein 1a"/>
    <property type="match status" value="1"/>
</dbReference>
<evidence type="ECO:0000256" key="4">
    <source>
        <dbReference type="SAM" id="Phobius"/>
    </source>
</evidence>
<dbReference type="SUPFAM" id="SSF50978">
    <property type="entry name" value="WD40 repeat-like"/>
    <property type="match status" value="1"/>
</dbReference>
<accession>A0A7J0FSQ5</accession>
<dbReference type="InterPro" id="IPR050358">
    <property type="entry name" value="RSE1/DDB1/CFT1"/>
</dbReference>
<dbReference type="Proteomes" id="UP000585474">
    <property type="component" value="Unassembled WGS sequence"/>
</dbReference>
<comment type="similarity">
    <text evidence="2">Belongs to the DDB1 family.</text>
</comment>
<evidence type="ECO:0000256" key="2">
    <source>
        <dbReference type="ARBA" id="ARBA00007453"/>
    </source>
</evidence>
<dbReference type="InterPro" id="IPR015943">
    <property type="entry name" value="WD40/YVTN_repeat-like_dom_sf"/>
</dbReference>
<keyword evidence="4" id="KW-0812">Transmembrane</keyword>
<keyword evidence="4" id="KW-1133">Transmembrane helix</keyword>
<sequence length="470" mass="53461">MMESNVCPNEENPFHWDSNFPYCLPVKQIPSPSKINRLKDFTKISCFCLILSPLLLLAIAKEGELTIGTIDDIQKLHIRSIPLEEHACGICHQEQTRTFAICSLKYNQSNSKEAEMHFIRLLDDQTFDFISTYPLDQYEYGCSFSDDCNVYYCVGTAYVMPEGELTFQKPTGSLMVELATYNCYHGRILVFLVEDQKLQLIAEKETKGAVYSLNAFNGKLPAAINQKIQLYKWMLRDDGTCELQFECGHHGHILALYVQTHGDFIVVGDLMKSISLLIYKSQIDPPSGYFLFTSVNSRCAFSSSMRKVLLRNALVTIMQIGCLLLRFLTTTFTLEPRTISTSSPYERIAMVPLTRSGAASRWLILTVIFGTVNGVFGVIASLPKEQYLFFEKLQSNLRKVIKGVGGLSHEQWRSFYNKKKKTIDTKTLLDGDLIELFLDLGRIRMEEISKAMGASVEELMKRVEELTRLH</sequence>
<comment type="subcellular location">
    <subcellularLocation>
        <location evidence="1">Nucleus</location>
    </subcellularLocation>
</comment>
<evidence type="ECO:0000259" key="5">
    <source>
        <dbReference type="Pfam" id="PF03178"/>
    </source>
</evidence>
<keyword evidence="7" id="KW-1185">Reference proteome</keyword>
<protein>
    <submittedName>
        <fullName evidence="6">Damaged DNA binding protein 1A</fullName>
    </submittedName>
</protein>
<feature type="domain" description="RSE1/DDB1/CPSF1 C-terminal" evidence="5">
    <location>
        <begin position="118"/>
        <end position="281"/>
    </location>
</feature>
<dbReference type="AlphaFoldDB" id="A0A7J0FSQ5"/>
<dbReference type="GO" id="GO:0003676">
    <property type="term" value="F:nucleic acid binding"/>
    <property type="evidence" value="ECO:0007669"/>
    <property type="project" value="InterPro"/>
</dbReference>
<dbReference type="OrthoDB" id="433457at2759"/>
<gene>
    <name evidence="6" type="ORF">Acr_15g0002030</name>
</gene>
<keyword evidence="4" id="KW-0472">Membrane</keyword>
<dbReference type="Pfam" id="PF03178">
    <property type="entry name" value="CPSF_A"/>
    <property type="match status" value="2"/>
</dbReference>
<dbReference type="EMBL" id="BJWL01000015">
    <property type="protein sequence ID" value="GFZ01594.1"/>
    <property type="molecule type" value="Genomic_DNA"/>
</dbReference>
<feature type="domain" description="RSE1/DDB1/CPSF1 C-terminal" evidence="5">
    <location>
        <begin position="348"/>
        <end position="439"/>
    </location>
</feature>
<evidence type="ECO:0000256" key="3">
    <source>
        <dbReference type="ARBA" id="ARBA00023242"/>
    </source>
</evidence>
<dbReference type="GO" id="GO:0005634">
    <property type="term" value="C:nucleus"/>
    <property type="evidence" value="ECO:0007669"/>
    <property type="project" value="UniProtKB-SubCell"/>
</dbReference>
<feature type="transmembrane region" description="Helical" evidence="4">
    <location>
        <begin position="308"/>
        <end position="328"/>
    </location>
</feature>
<dbReference type="InterPro" id="IPR004871">
    <property type="entry name" value="RSE1/DDB1/CPSF1_C"/>
</dbReference>
<reference evidence="6 7" key="1">
    <citation type="submission" date="2019-07" db="EMBL/GenBank/DDBJ databases">
        <title>De Novo Assembly of kiwifruit Actinidia rufa.</title>
        <authorList>
            <person name="Sugita-Konishi S."/>
            <person name="Sato K."/>
            <person name="Mori E."/>
            <person name="Abe Y."/>
            <person name="Kisaki G."/>
            <person name="Hamano K."/>
            <person name="Suezawa K."/>
            <person name="Otani M."/>
            <person name="Fukuda T."/>
            <person name="Manabe T."/>
            <person name="Gomi K."/>
            <person name="Tabuchi M."/>
            <person name="Akimitsu K."/>
            <person name="Kataoka I."/>
        </authorList>
    </citation>
    <scope>NUCLEOTIDE SEQUENCE [LARGE SCALE GENOMIC DNA]</scope>
    <source>
        <strain evidence="7">cv. Fuchu</strain>
    </source>
</reference>
<dbReference type="InterPro" id="IPR036322">
    <property type="entry name" value="WD40_repeat_dom_sf"/>
</dbReference>
<dbReference type="Gene3D" id="1.10.150.910">
    <property type="match status" value="1"/>
</dbReference>
<proteinExistence type="inferred from homology"/>
<feature type="transmembrane region" description="Helical" evidence="4">
    <location>
        <begin position="362"/>
        <end position="382"/>
    </location>
</feature>
<keyword evidence="3" id="KW-0539">Nucleus</keyword>
<name>A0A7J0FSQ5_9ERIC</name>
<evidence type="ECO:0000313" key="7">
    <source>
        <dbReference type="Proteomes" id="UP000585474"/>
    </source>
</evidence>
<evidence type="ECO:0000313" key="6">
    <source>
        <dbReference type="EMBL" id="GFZ01594.1"/>
    </source>
</evidence>
<comment type="caution">
    <text evidence="6">The sequence shown here is derived from an EMBL/GenBank/DDBJ whole genome shotgun (WGS) entry which is preliminary data.</text>
</comment>
<organism evidence="6 7">
    <name type="scientific">Actinidia rufa</name>
    <dbReference type="NCBI Taxonomy" id="165716"/>
    <lineage>
        <taxon>Eukaryota</taxon>
        <taxon>Viridiplantae</taxon>
        <taxon>Streptophyta</taxon>
        <taxon>Embryophyta</taxon>
        <taxon>Tracheophyta</taxon>
        <taxon>Spermatophyta</taxon>
        <taxon>Magnoliopsida</taxon>
        <taxon>eudicotyledons</taxon>
        <taxon>Gunneridae</taxon>
        <taxon>Pentapetalae</taxon>
        <taxon>asterids</taxon>
        <taxon>Ericales</taxon>
        <taxon>Actinidiaceae</taxon>
        <taxon>Actinidia</taxon>
    </lineage>
</organism>
<dbReference type="Gene3D" id="2.130.10.10">
    <property type="entry name" value="YVTN repeat-like/Quinoprotein amine dehydrogenase"/>
    <property type="match status" value="1"/>
</dbReference>